<accession>A0ABD5NRS3</accession>
<feature type="transmembrane region" description="Helical" evidence="2">
    <location>
        <begin position="12"/>
        <end position="31"/>
    </location>
</feature>
<evidence type="ECO:0000259" key="3">
    <source>
        <dbReference type="Pfam" id="PF09851"/>
    </source>
</evidence>
<feature type="region of interest" description="Disordered" evidence="1">
    <location>
        <begin position="100"/>
        <end position="129"/>
    </location>
</feature>
<dbReference type="RefSeq" id="WP_256533138.1">
    <property type="nucleotide sequence ID" value="NZ_CP101824.1"/>
</dbReference>
<dbReference type="GeneID" id="73902250"/>
<dbReference type="AlphaFoldDB" id="A0ABD5NRS3"/>
<feature type="transmembrane region" description="Helical" evidence="2">
    <location>
        <begin position="37"/>
        <end position="54"/>
    </location>
</feature>
<dbReference type="EMBL" id="JBHSAQ010000013">
    <property type="protein sequence ID" value="MFC3959625.1"/>
    <property type="molecule type" value="Genomic_DNA"/>
</dbReference>
<gene>
    <name evidence="4" type="ORF">ACFOUR_14775</name>
</gene>
<feature type="compositionally biased region" description="Basic and acidic residues" evidence="1">
    <location>
        <begin position="70"/>
        <end position="86"/>
    </location>
</feature>
<evidence type="ECO:0000256" key="1">
    <source>
        <dbReference type="SAM" id="MobiDB-lite"/>
    </source>
</evidence>
<evidence type="ECO:0000313" key="4">
    <source>
        <dbReference type="EMBL" id="MFC3959625.1"/>
    </source>
</evidence>
<protein>
    <submittedName>
        <fullName evidence="4">SHOCT domain-containing protein</fullName>
    </submittedName>
</protein>
<reference evidence="4 5" key="1">
    <citation type="journal article" date="2019" name="Int. J. Syst. Evol. Microbiol.">
        <title>The Global Catalogue of Microorganisms (GCM) 10K type strain sequencing project: providing services to taxonomists for standard genome sequencing and annotation.</title>
        <authorList>
            <consortium name="The Broad Institute Genomics Platform"/>
            <consortium name="The Broad Institute Genome Sequencing Center for Infectious Disease"/>
            <person name="Wu L."/>
            <person name="Ma J."/>
        </authorList>
    </citation>
    <scope>NUCLEOTIDE SEQUENCE [LARGE SCALE GENOMIC DNA]</scope>
    <source>
        <strain evidence="4 5">IBRC-M 10256</strain>
    </source>
</reference>
<keyword evidence="2" id="KW-0472">Membrane</keyword>
<keyword evidence="2" id="KW-1133">Transmembrane helix</keyword>
<comment type="caution">
    <text evidence="4">The sequence shown here is derived from an EMBL/GenBank/DDBJ whole genome shotgun (WGS) entry which is preliminary data.</text>
</comment>
<sequence>MRRSDASLIEPLIPVIAVATLPIGALALIFLDSSIGIAVFIVGWFLLVPLLSVLSGHTDEEWDTESGARTVDDSSERQDPLETLRERYARGEIDEAEFERRVDDLLETDATEPDSRVPDRSRDRNVDVE</sequence>
<evidence type="ECO:0000256" key="2">
    <source>
        <dbReference type="SAM" id="Phobius"/>
    </source>
</evidence>
<keyword evidence="5" id="KW-1185">Reference proteome</keyword>
<feature type="domain" description="SHOCT" evidence="3">
    <location>
        <begin position="79"/>
        <end position="106"/>
    </location>
</feature>
<feature type="region of interest" description="Disordered" evidence="1">
    <location>
        <begin position="59"/>
        <end position="86"/>
    </location>
</feature>
<proteinExistence type="predicted"/>
<dbReference type="Proteomes" id="UP001595846">
    <property type="component" value="Unassembled WGS sequence"/>
</dbReference>
<keyword evidence="2" id="KW-0812">Transmembrane</keyword>
<evidence type="ECO:0000313" key="5">
    <source>
        <dbReference type="Proteomes" id="UP001595846"/>
    </source>
</evidence>
<name>A0ABD5NRS3_9EURY</name>
<dbReference type="InterPro" id="IPR018649">
    <property type="entry name" value="SHOCT"/>
</dbReference>
<feature type="compositionally biased region" description="Basic and acidic residues" evidence="1">
    <location>
        <begin position="113"/>
        <end position="129"/>
    </location>
</feature>
<organism evidence="4 5">
    <name type="scientific">Halovivax cerinus</name>
    <dbReference type="NCBI Taxonomy" id="1487865"/>
    <lineage>
        <taxon>Archaea</taxon>
        <taxon>Methanobacteriati</taxon>
        <taxon>Methanobacteriota</taxon>
        <taxon>Stenosarchaea group</taxon>
        <taxon>Halobacteria</taxon>
        <taxon>Halobacteriales</taxon>
        <taxon>Natrialbaceae</taxon>
        <taxon>Halovivax</taxon>
    </lineage>
</organism>
<dbReference type="Pfam" id="PF09851">
    <property type="entry name" value="SHOCT"/>
    <property type="match status" value="1"/>
</dbReference>